<protein>
    <submittedName>
        <fullName evidence="1">Uncharacterized protein</fullName>
    </submittedName>
</protein>
<evidence type="ECO:0000313" key="1">
    <source>
        <dbReference type="EMBL" id="CAE6690348.1"/>
    </source>
</evidence>
<dbReference type="EMBL" id="CAJNBL010000003">
    <property type="protein sequence ID" value="CAE6690348.1"/>
    <property type="molecule type" value="Genomic_DNA"/>
</dbReference>
<evidence type="ECO:0000313" key="2">
    <source>
        <dbReference type="Proteomes" id="UP000675882"/>
    </source>
</evidence>
<sequence length="269" mass="30191">MSGVPIDTKPLFTPHMKPVFRPYHIAGIFAFFSWSIACSSLSHADFVEGDAALSSVTPHIPEPLLFDLVRPLGSQKGEMEVNVFTHQYPGKGALEWAPEIEYVFTDGYAIEFELPSENSSLEDYKVALQGTFYATPNALMVHGWQVIAKKNRDAGQYSADALYINGYRLSNAWSTLNMLGARHTGLDGNGKTTVLINNNLFYDYSQRLTYGIELNHEIDPKGQWRYRATPQIHFDFNQNITLQAGLGVSTLNEKKSVEPIFSMRLIYAL</sequence>
<keyword evidence="2" id="KW-1185">Reference proteome</keyword>
<gene>
    <name evidence="1" type="ORF">NTGZN8_110014</name>
</gene>
<proteinExistence type="predicted"/>
<dbReference type="AlphaFoldDB" id="A0A916BB38"/>
<name>A0A916BB38_9PROT</name>
<dbReference type="Proteomes" id="UP000675882">
    <property type="component" value="Unassembled WGS sequence"/>
</dbReference>
<accession>A0A916BB38</accession>
<organism evidence="1 2">
    <name type="scientific">Candidatus Nitrotoga fabula</name>
    <dbReference type="NCBI Taxonomy" id="2182327"/>
    <lineage>
        <taxon>Bacteria</taxon>
        <taxon>Pseudomonadati</taxon>
        <taxon>Pseudomonadota</taxon>
        <taxon>Betaproteobacteria</taxon>
        <taxon>Nitrosomonadales</taxon>
        <taxon>Gallionellaceae</taxon>
        <taxon>Candidatus Nitrotoga</taxon>
    </lineage>
</organism>
<reference evidence="1" key="1">
    <citation type="submission" date="2021-02" db="EMBL/GenBank/DDBJ databases">
        <authorList>
            <person name="Han P."/>
        </authorList>
    </citation>
    <scope>NUCLEOTIDE SEQUENCE</scope>
    <source>
        <strain evidence="1">Candidatus Nitrotoga sp. ZN8</strain>
    </source>
</reference>
<comment type="caution">
    <text evidence="1">The sequence shown here is derived from an EMBL/GenBank/DDBJ whole genome shotgun (WGS) entry which is preliminary data.</text>
</comment>